<evidence type="ECO:0000256" key="4">
    <source>
        <dbReference type="ARBA" id="ARBA00022741"/>
    </source>
</evidence>
<dbReference type="InterPro" id="IPR027417">
    <property type="entry name" value="P-loop_NTPase"/>
</dbReference>
<keyword evidence="5 8" id="KW-0418">Kinase</keyword>
<comment type="catalytic activity">
    <reaction evidence="8">
        <text>3'-dephospho-CoA + ATP = ADP + CoA + H(+)</text>
        <dbReference type="Rhea" id="RHEA:18245"/>
        <dbReference type="ChEBI" id="CHEBI:15378"/>
        <dbReference type="ChEBI" id="CHEBI:30616"/>
        <dbReference type="ChEBI" id="CHEBI:57287"/>
        <dbReference type="ChEBI" id="CHEBI:57328"/>
        <dbReference type="ChEBI" id="CHEBI:456216"/>
        <dbReference type="EC" id="2.7.1.24"/>
    </reaction>
</comment>
<keyword evidence="11" id="KW-1185">Reference proteome</keyword>
<dbReference type="EC" id="2.7.1.24" evidence="8 9"/>
<protein>
    <recommendedName>
        <fullName evidence="8 9">Dephospho-CoA kinase</fullName>
        <ecNumber evidence="8 9">2.7.1.24</ecNumber>
    </recommendedName>
    <alternativeName>
        <fullName evidence="8">Dephosphocoenzyme A kinase</fullName>
    </alternativeName>
</protein>
<keyword evidence="6 8" id="KW-0067">ATP-binding</keyword>
<dbReference type="STRING" id="1122938.SAMN05660772_00292"/>
<comment type="pathway">
    <text evidence="8">Cofactor biosynthesis; coenzyme A biosynthesis; CoA from (R)-pantothenate: step 5/5.</text>
</comment>
<keyword evidence="2 8" id="KW-0963">Cytoplasm</keyword>
<evidence type="ECO:0000256" key="9">
    <source>
        <dbReference type="NCBIfam" id="TIGR00152"/>
    </source>
</evidence>
<dbReference type="UniPathway" id="UPA00241">
    <property type="reaction ID" value="UER00356"/>
</dbReference>
<comment type="similarity">
    <text evidence="1 8">Belongs to the CoaE family.</text>
</comment>
<dbReference type="SUPFAM" id="SSF52540">
    <property type="entry name" value="P-loop containing nucleoside triphosphate hydrolases"/>
    <property type="match status" value="1"/>
</dbReference>
<evidence type="ECO:0000256" key="1">
    <source>
        <dbReference type="ARBA" id="ARBA00009018"/>
    </source>
</evidence>
<evidence type="ECO:0000256" key="8">
    <source>
        <dbReference type="HAMAP-Rule" id="MF_00376"/>
    </source>
</evidence>
<keyword evidence="7 8" id="KW-0173">Coenzyme A biosynthesis</keyword>
<dbReference type="Pfam" id="PF01121">
    <property type="entry name" value="CoaE"/>
    <property type="match status" value="1"/>
</dbReference>
<feature type="binding site" evidence="8">
    <location>
        <begin position="12"/>
        <end position="17"/>
    </location>
    <ligand>
        <name>ATP</name>
        <dbReference type="ChEBI" id="CHEBI:30616"/>
    </ligand>
</feature>
<evidence type="ECO:0000256" key="5">
    <source>
        <dbReference type="ARBA" id="ARBA00022777"/>
    </source>
</evidence>
<dbReference type="FunFam" id="3.40.50.300:FF:000518">
    <property type="entry name" value="Dephospho-CoA kinase"/>
    <property type="match status" value="1"/>
</dbReference>
<evidence type="ECO:0000256" key="6">
    <source>
        <dbReference type="ARBA" id="ARBA00022840"/>
    </source>
</evidence>
<name>A0A1W1UD97_9PAST</name>
<dbReference type="PROSITE" id="PS51219">
    <property type="entry name" value="DPCK"/>
    <property type="match status" value="1"/>
</dbReference>
<dbReference type="PANTHER" id="PTHR10695:SF46">
    <property type="entry name" value="BIFUNCTIONAL COENZYME A SYNTHASE-RELATED"/>
    <property type="match status" value="1"/>
</dbReference>
<dbReference type="CDD" id="cd02022">
    <property type="entry name" value="DPCK"/>
    <property type="match status" value="1"/>
</dbReference>
<organism evidence="10 11">
    <name type="scientific">Pasteurella testudinis DSM 23072</name>
    <dbReference type="NCBI Taxonomy" id="1122938"/>
    <lineage>
        <taxon>Bacteria</taxon>
        <taxon>Pseudomonadati</taxon>
        <taxon>Pseudomonadota</taxon>
        <taxon>Gammaproteobacteria</taxon>
        <taxon>Pasteurellales</taxon>
        <taxon>Pasteurellaceae</taxon>
        <taxon>Pasteurella</taxon>
    </lineage>
</organism>
<dbReference type="Proteomes" id="UP000192408">
    <property type="component" value="Unassembled WGS sequence"/>
</dbReference>
<evidence type="ECO:0000313" key="11">
    <source>
        <dbReference type="Proteomes" id="UP000192408"/>
    </source>
</evidence>
<dbReference type="PANTHER" id="PTHR10695">
    <property type="entry name" value="DEPHOSPHO-COA KINASE-RELATED"/>
    <property type="match status" value="1"/>
</dbReference>
<proteinExistence type="inferred from homology"/>
<gene>
    <name evidence="8" type="primary">coaE</name>
    <name evidence="10" type="ORF">SAMN05660772_00292</name>
</gene>
<dbReference type="AlphaFoldDB" id="A0A1W1UD97"/>
<evidence type="ECO:0000256" key="3">
    <source>
        <dbReference type="ARBA" id="ARBA00022679"/>
    </source>
</evidence>
<dbReference type="GO" id="GO:0004140">
    <property type="term" value="F:dephospho-CoA kinase activity"/>
    <property type="evidence" value="ECO:0007669"/>
    <property type="project" value="UniProtKB-UniRule"/>
</dbReference>
<evidence type="ECO:0000256" key="7">
    <source>
        <dbReference type="ARBA" id="ARBA00022993"/>
    </source>
</evidence>
<dbReference type="Gene3D" id="3.40.50.300">
    <property type="entry name" value="P-loop containing nucleotide triphosphate hydrolases"/>
    <property type="match status" value="1"/>
</dbReference>
<dbReference type="EMBL" id="FWWV01000001">
    <property type="protein sequence ID" value="SMB79030.1"/>
    <property type="molecule type" value="Genomic_DNA"/>
</dbReference>
<evidence type="ECO:0000313" key="10">
    <source>
        <dbReference type="EMBL" id="SMB79030.1"/>
    </source>
</evidence>
<dbReference type="RefSeq" id="WP_084255578.1">
    <property type="nucleotide sequence ID" value="NZ_FWWV01000001.1"/>
</dbReference>
<comment type="subcellular location">
    <subcellularLocation>
        <location evidence="8">Cytoplasm</location>
    </subcellularLocation>
</comment>
<dbReference type="InterPro" id="IPR001977">
    <property type="entry name" value="Depp_CoAkinase"/>
</dbReference>
<comment type="function">
    <text evidence="8">Catalyzes the phosphorylation of the 3'-hydroxyl group of dephosphocoenzyme A to form coenzyme A.</text>
</comment>
<reference evidence="11" key="1">
    <citation type="submission" date="2017-04" db="EMBL/GenBank/DDBJ databases">
        <authorList>
            <person name="Varghese N."/>
            <person name="Submissions S."/>
        </authorList>
    </citation>
    <scope>NUCLEOTIDE SEQUENCE [LARGE SCALE GENOMIC DNA]</scope>
    <source>
        <strain evidence="11">DSM 23072</strain>
    </source>
</reference>
<sequence length="207" mass="23077">MTYIIGLTGGIGSGKSTIANLFAELGVPIIDADIVAREVVAKGSPHLAQIAAYFGEQVITPQGELDRAALRQIVFNDKQKTAWLNGLLHPAIRERMLAQLAQQRAPYVLWVVPLLIENRLTEYCDRVLVVDVSEAIQLQRAVRRDKNRTEQIKNIMQAQVSREQRLAQADDVINNDRTLSAAASDLRAQVLKLHQHYLALAGKKHEK</sequence>
<dbReference type="GO" id="GO:0015937">
    <property type="term" value="P:coenzyme A biosynthetic process"/>
    <property type="evidence" value="ECO:0007669"/>
    <property type="project" value="UniProtKB-UniRule"/>
</dbReference>
<accession>A0A1W1UD97</accession>
<dbReference type="GO" id="GO:0005524">
    <property type="term" value="F:ATP binding"/>
    <property type="evidence" value="ECO:0007669"/>
    <property type="project" value="UniProtKB-UniRule"/>
</dbReference>
<evidence type="ECO:0000256" key="2">
    <source>
        <dbReference type="ARBA" id="ARBA00022490"/>
    </source>
</evidence>
<dbReference type="HAMAP" id="MF_00376">
    <property type="entry name" value="Dephospho_CoA_kinase"/>
    <property type="match status" value="1"/>
</dbReference>
<dbReference type="NCBIfam" id="TIGR00152">
    <property type="entry name" value="dephospho-CoA kinase"/>
    <property type="match status" value="1"/>
</dbReference>
<dbReference type="GO" id="GO:0005737">
    <property type="term" value="C:cytoplasm"/>
    <property type="evidence" value="ECO:0007669"/>
    <property type="project" value="UniProtKB-SubCell"/>
</dbReference>
<keyword evidence="3 8" id="KW-0808">Transferase</keyword>
<keyword evidence="4 8" id="KW-0547">Nucleotide-binding</keyword>